<keyword evidence="2 4" id="KW-0863">Zinc-finger</keyword>
<accession>A0AA47N6U4</accession>
<comment type="caution">
    <text evidence="6">The sequence shown here is derived from an EMBL/GenBank/DDBJ whole genome shotgun (WGS) entry which is preliminary data.</text>
</comment>
<feature type="domain" description="RING-type" evidence="5">
    <location>
        <begin position="17"/>
        <end position="58"/>
    </location>
</feature>
<dbReference type="InterPro" id="IPR017907">
    <property type="entry name" value="Znf_RING_CS"/>
</dbReference>
<organism evidence="6 7">
    <name type="scientific">Merluccius polli</name>
    <name type="common">Benguela hake</name>
    <name type="synonym">Merluccius cadenati</name>
    <dbReference type="NCBI Taxonomy" id="89951"/>
    <lineage>
        <taxon>Eukaryota</taxon>
        <taxon>Metazoa</taxon>
        <taxon>Chordata</taxon>
        <taxon>Craniata</taxon>
        <taxon>Vertebrata</taxon>
        <taxon>Euteleostomi</taxon>
        <taxon>Actinopterygii</taxon>
        <taxon>Neopterygii</taxon>
        <taxon>Teleostei</taxon>
        <taxon>Neoteleostei</taxon>
        <taxon>Acanthomorphata</taxon>
        <taxon>Zeiogadaria</taxon>
        <taxon>Gadariae</taxon>
        <taxon>Gadiformes</taxon>
        <taxon>Gadoidei</taxon>
        <taxon>Merlucciidae</taxon>
        <taxon>Merluccius</taxon>
    </lineage>
</organism>
<reference evidence="6" key="1">
    <citation type="journal article" date="2023" name="Front. Mar. Sci.">
        <title>A new Merluccius polli reference genome to investigate the effects of global change in West African waters.</title>
        <authorList>
            <person name="Mateo J.L."/>
            <person name="Blanco-Fernandez C."/>
            <person name="Garcia-Vazquez E."/>
            <person name="Machado-Schiaffino G."/>
        </authorList>
    </citation>
    <scope>NUCLEOTIDE SEQUENCE</scope>
    <source>
        <strain evidence="6">C29</strain>
        <tissue evidence="6">Fin</tissue>
    </source>
</reference>
<dbReference type="InterPro" id="IPR001841">
    <property type="entry name" value="Znf_RING"/>
</dbReference>
<name>A0AA47N6U4_MERPO</name>
<dbReference type="AlphaFoldDB" id="A0AA47N6U4"/>
<dbReference type="Proteomes" id="UP001174136">
    <property type="component" value="Unassembled WGS sequence"/>
</dbReference>
<evidence type="ECO:0000313" key="7">
    <source>
        <dbReference type="Proteomes" id="UP001174136"/>
    </source>
</evidence>
<sequence length="82" mass="8687">MVLKFSGWSLVPHGGVVCFPEGSNPGNLPHVLLCGHVFCGGCLQSLEADGGVLCPDCEVPHNTWGEITVSHLSVLEFNTLVK</sequence>
<dbReference type="PROSITE" id="PS50089">
    <property type="entry name" value="ZF_RING_2"/>
    <property type="match status" value="1"/>
</dbReference>
<dbReference type="EMBL" id="JAOPHQ010000929">
    <property type="protein sequence ID" value="KAK0152642.1"/>
    <property type="molecule type" value="Genomic_DNA"/>
</dbReference>
<dbReference type="InterPro" id="IPR018957">
    <property type="entry name" value="Znf_C3HC4_RING-type"/>
</dbReference>
<protein>
    <recommendedName>
        <fullName evidence="5">RING-type domain-containing protein</fullName>
    </recommendedName>
</protein>
<evidence type="ECO:0000259" key="5">
    <source>
        <dbReference type="PROSITE" id="PS50089"/>
    </source>
</evidence>
<gene>
    <name evidence="6" type="ORF">N1851_005839</name>
</gene>
<keyword evidence="3" id="KW-0862">Zinc</keyword>
<dbReference type="PROSITE" id="PS00518">
    <property type="entry name" value="ZF_RING_1"/>
    <property type="match status" value="1"/>
</dbReference>
<evidence type="ECO:0000256" key="4">
    <source>
        <dbReference type="PROSITE-ProRule" id="PRU00175"/>
    </source>
</evidence>
<dbReference type="Gene3D" id="3.30.40.10">
    <property type="entry name" value="Zinc/RING finger domain, C3HC4 (zinc finger)"/>
    <property type="match status" value="1"/>
</dbReference>
<dbReference type="GO" id="GO:0008270">
    <property type="term" value="F:zinc ion binding"/>
    <property type="evidence" value="ECO:0007669"/>
    <property type="project" value="UniProtKB-KW"/>
</dbReference>
<evidence type="ECO:0000256" key="2">
    <source>
        <dbReference type="ARBA" id="ARBA00022771"/>
    </source>
</evidence>
<dbReference type="InterPro" id="IPR013083">
    <property type="entry name" value="Znf_RING/FYVE/PHD"/>
</dbReference>
<keyword evidence="1" id="KW-0479">Metal-binding</keyword>
<dbReference type="Pfam" id="PF00097">
    <property type="entry name" value="zf-C3HC4"/>
    <property type="match status" value="1"/>
</dbReference>
<evidence type="ECO:0000313" key="6">
    <source>
        <dbReference type="EMBL" id="KAK0152642.1"/>
    </source>
</evidence>
<keyword evidence="7" id="KW-1185">Reference proteome</keyword>
<proteinExistence type="predicted"/>
<evidence type="ECO:0000256" key="1">
    <source>
        <dbReference type="ARBA" id="ARBA00022723"/>
    </source>
</evidence>
<dbReference type="SUPFAM" id="SSF57850">
    <property type="entry name" value="RING/U-box"/>
    <property type="match status" value="1"/>
</dbReference>
<evidence type="ECO:0000256" key="3">
    <source>
        <dbReference type="ARBA" id="ARBA00022833"/>
    </source>
</evidence>